<dbReference type="AlphaFoldDB" id="A0A5N0YPX5"/>
<keyword evidence="1" id="KW-0472">Membrane</keyword>
<keyword evidence="1" id="KW-1133">Transmembrane helix</keyword>
<dbReference type="RefSeq" id="WP_151026991.1">
    <property type="nucleotide sequence ID" value="NZ_VYUK01000013.1"/>
</dbReference>
<feature type="transmembrane region" description="Helical" evidence="1">
    <location>
        <begin position="6"/>
        <end position="25"/>
    </location>
</feature>
<sequence length="217" mass="24394">MGNFLFLGGLLGILLGIIFLIYSFFSKKYISKKKIVNKIALALFITIMGFILLPTADENHTATSSSTTRTSYENTKIENQQTTENINNFKKFLENNNQDFGNFVEQYYSINPTSDQSKVFDELIRNKKFTFTGTVIEPMNHRVAIIANNKFNNESWTTSVSATPLASYVIFVKNIEDTSQFSIGDQVVFSGTMSSPGANLSSMHAQWDMNNGEITKI</sequence>
<feature type="transmembrane region" description="Helical" evidence="1">
    <location>
        <begin position="37"/>
        <end position="56"/>
    </location>
</feature>
<protein>
    <submittedName>
        <fullName evidence="2">DUF3221 domain-containing protein</fullName>
    </submittedName>
</protein>
<evidence type="ECO:0000256" key="1">
    <source>
        <dbReference type="SAM" id="Phobius"/>
    </source>
</evidence>
<accession>A0A5N0YPX5</accession>
<keyword evidence="1" id="KW-0812">Transmembrane</keyword>
<evidence type="ECO:0000313" key="2">
    <source>
        <dbReference type="EMBL" id="KAA9204382.1"/>
    </source>
</evidence>
<dbReference type="Proteomes" id="UP000326078">
    <property type="component" value="Unassembled WGS sequence"/>
</dbReference>
<evidence type="ECO:0000313" key="3">
    <source>
        <dbReference type="Proteomes" id="UP000326078"/>
    </source>
</evidence>
<proteinExistence type="predicted"/>
<dbReference type="EMBL" id="VYUT01000017">
    <property type="protein sequence ID" value="KAA9204382.1"/>
    <property type="molecule type" value="Genomic_DNA"/>
</dbReference>
<gene>
    <name evidence="2" type="ORF">F6X95_11140</name>
</gene>
<comment type="caution">
    <text evidence="2">The sequence shown here is derived from an EMBL/GenBank/DDBJ whole genome shotgun (WGS) entry which is preliminary data.</text>
</comment>
<name>A0A5N0YPX5_9ENTE</name>
<reference evidence="2 3" key="1">
    <citation type="submission" date="2019-09" db="EMBL/GenBank/DDBJ databases">
        <title>Vancomyinc resistant enterococci isolated from farm animals in Switzerland.</title>
        <authorList>
            <person name="Stevens M.J.A."/>
            <person name="Stephan R."/>
            <person name="Morach M."/>
            <person name="Nuesch-Inderbinen M."/>
        </authorList>
    </citation>
    <scope>NUCLEOTIDE SEQUENCE [LARGE SCALE GENOMIC DNA]</scope>
    <source>
        <strain evidence="2 3">GH27</strain>
    </source>
</reference>
<organism evidence="2 3">
    <name type="scientific">Enterococcus durans</name>
    <dbReference type="NCBI Taxonomy" id="53345"/>
    <lineage>
        <taxon>Bacteria</taxon>
        <taxon>Bacillati</taxon>
        <taxon>Bacillota</taxon>
        <taxon>Bacilli</taxon>
        <taxon>Lactobacillales</taxon>
        <taxon>Enterococcaceae</taxon>
        <taxon>Enterococcus</taxon>
    </lineage>
</organism>